<comment type="catalytic activity">
    <reaction evidence="7">
        <text>DNA(n) + a 2'-deoxyribonucleoside 5'-triphosphate = DNA(n+1) + diphosphate</text>
        <dbReference type="Rhea" id="RHEA:22508"/>
        <dbReference type="Rhea" id="RHEA-COMP:17339"/>
        <dbReference type="Rhea" id="RHEA-COMP:17340"/>
        <dbReference type="ChEBI" id="CHEBI:33019"/>
        <dbReference type="ChEBI" id="CHEBI:61560"/>
        <dbReference type="ChEBI" id="CHEBI:173112"/>
        <dbReference type="EC" id="2.7.7.7"/>
    </reaction>
</comment>
<accession>A0A0B0I6E5</accession>
<dbReference type="InterPro" id="IPR050238">
    <property type="entry name" value="DNA_Rep/Repair_Clamp_Loader"/>
</dbReference>
<dbReference type="AlphaFoldDB" id="A0A0B0I6E5"/>
<dbReference type="EMBL" id="JRJU01000054">
    <property type="protein sequence ID" value="KHF38043.1"/>
    <property type="molecule type" value="Genomic_DNA"/>
</dbReference>
<dbReference type="RefSeq" id="WP_034633667.1">
    <property type="nucleotide sequence ID" value="NZ_JRJU01000054.1"/>
</dbReference>
<evidence type="ECO:0000256" key="3">
    <source>
        <dbReference type="ARBA" id="ARBA00022679"/>
    </source>
</evidence>
<dbReference type="InterPro" id="IPR015199">
    <property type="entry name" value="DNA_pol_III_delta_C"/>
</dbReference>
<evidence type="ECO:0000256" key="4">
    <source>
        <dbReference type="ARBA" id="ARBA00022695"/>
    </source>
</evidence>
<evidence type="ECO:0000256" key="6">
    <source>
        <dbReference type="ARBA" id="ARBA00022932"/>
    </source>
</evidence>
<gene>
    <name evidence="9" type="ORF">LQ50_23595</name>
</gene>
<dbReference type="Pfam" id="PF13177">
    <property type="entry name" value="DNA_pol3_delta2"/>
    <property type="match status" value="1"/>
</dbReference>
<evidence type="ECO:0000256" key="7">
    <source>
        <dbReference type="ARBA" id="ARBA00049244"/>
    </source>
</evidence>
<dbReference type="eggNOG" id="COG0470">
    <property type="taxonomic scope" value="Bacteria"/>
</dbReference>
<comment type="caution">
    <text evidence="9">The sequence shown here is derived from an EMBL/GenBank/DDBJ whole genome shotgun (WGS) entry which is preliminary data.</text>
</comment>
<keyword evidence="4 9" id="KW-0548">Nucleotidyltransferase</keyword>
<evidence type="ECO:0000256" key="2">
    <source>
        <dbReference type="ARBA" id="ARBA00014363"/>
    </source>
</evidence>
<dbReference type="Gene3D" id="1.20.272.10">
    <property type="match status" value="1"/>
</dbReference>
<sequence>METWNQLKEIQPRITDLLMKTLQKNRLAHAYLFEGSKGTGKRAVALHLAKSFFCENREAENPCLQCSNCRRIEHGNHPDVHRIEPDGLSIKKHQVEHLQKEFSYRGVESAKKVYIVEHADLMTVGAANSILKFLEEPATETLAILLTEQGSKVLPTIHSRSQHLTFAPLSREVFLDKLVQNGNSSTISSLLASLTTSYHEAEQLLEADWIAQARTVVIQLMEELHTRPAQVLFTLQEKWLPLFKEKSQLDMGLDMILLWLRDLMFTKVGKVDSLSYIDQIDLLQQQALSSSQDTISQKMSAVLHAKRQLVANVNPQLMMEKLLLNIQEG</sequence>
<keyword evidence="10" id="KW-1185">Reference proteome</keyword>
<dbReference type="NCBIfam" id="NF005972">
    <property type="entry name" value="PRK08058.1"/>
    <property type="match status" value="1"/>
</dbReference>
<dbReference type="GO" id="GO:0006261">
    <property type="term" value="P:DNA-templated DNA replication"/>
    <property type="evidence" value="ECO:0007669"/>
    <property type="project" value="TreeGrafter"/>
</dbReference>
<dbReference type="Proteomes" id="UP000030832">
    <property type="component" value="Unassembled WGS sequence"/>
</dbReference>
<protein>
    <recommendedName>
        <fullName evidence="2">DNA polymerase III subunit delta'</fullName>
        <ecNumber evidence="1">2.7.7.7</ecNumber>
    </recommendedName>
</protein>
<evidence type="ECO:0000256" key="1">
    <source>
        <dbReference type="ARBA" id="ARBA00012417"/>
    </source>
</evidence>
<feature type="domain" description="DNA polymerase III delta subunit C-terminal" evidence="8">
    <location>
        <begin position="239"/>
        <end position="327"/>
    </location>
</feature>
<dbReference type="GO" id="GO:0003677">
    <property type="term" value="F:DNA binding"/>
    <property type="evidence" value="ECO:0007669"/>
    <property type="project" value="InterPro"/>
</dbReference>
<evidence type="ECO:0000313" key="10">
    <source>
        <dbReference type="Proteomes" id="UP000030832"/>
    </source>
</evidence>
<evidence type="ECO:0000313" key="9">
    <source>
        <dbReference type="EMBL" id="KHF38043.1"/>
    </source>
</evidence>
<dbReference type="OrthoDB" id="9810148at2"/>
<dbReference type="GO" id="GO:0008408">
    <property type="term" value="F:3'-5' exonuclease activity"/>
    <property type="evidence" value="ECO:0007669"/>
    <property type="project" value="InterPro"/>
</dbReference>
<name>A0A0B0I6E5_9BACI</name>
<dbReference type="InterPro" id="IPR004622">
    <property type="entry name" value="DNA_pol_HolB"/>
</dbReference>
<reference evidence="9 10" key="1">
    <citation type="submission" date="2014-09" db="EMBL/GenBank/DDBJ databases">
        <title>Genome sequencing and annotation of Bacillus Okhensis strain Kh10-101T.</title>
        <authorList>
            <person name="Prakash J.S."/>
        </authorList>
    </citation>
    <scope>NUCLEOTIDE SEQUENCE [LARGE SCALE GENOMIC DNA]</scope>
    <source>
        <strain evidence="10">Kh10-101T</strain>
    </source>
</reference>
<dbReference type="GO" id="GO:0003887">
    <property type="term" value="F:DNA-directed DNA polymerase activity"/>
    <property type="evidence" value="ECO:0007669"/>
    <property type="project" value="UniProtKB-KW"/>
</dbReference>
<keyword evidence="5" id="KW-0235">DNA replication</keyword>
<evidence type="ECO:0000256" key="5">
    <source>
        <dbReference type="ARBA" id="ARBA00022705"/>
    </source>
</evidence>
<dbReference type="SUPFAM" id="SSF52540">
    <property type="entry name" value="P-loop containing nucleoside triphosphate hydrolases"/>
    <property type="match status" value="1"/>
</dbReference>
<dbReference type="Pfam" id="PF09115">
    <property type="entry name" value="DNApol3-delta_C"/>
    <property type="match status" value="1"/>
</dbReference>
<proteinExistence type="predicted"/>
<dbReference type="InterPro" id="IPR027417">
    <property type="entry name" value="P-loop_NTPase"/>
</dbReference>
<dbReference type="FunFam" id="3.40.50.300:FF:001255">
    <property type="entry name" value="DNA polymerase III subunit delta"/>
    <property type="match status" value="1"/>
</dbReference>
<dbReference type="Gene3D" id="3.40.50.300">
    <property type="entry name" value="P-loop containing nucleotide triphosphate hydrolases"/>
    <property type="match status" value="1"/>
</dbReference>
<dbReference type="EC" id="2.7.7.7" evidence="1"/>
<keyword evidence="3 9" id="KW-0808">Transferase</keyword>
<dbReference type="PANTHER" id="PTHR11669">
    <property type="entry name" value="REPLICATION FACTOR C / DNA POLYMERASE III GAMMA-TAU SUBUNIT"/>
    <property type="match status" value="1"/>
</dbReference>
<organism evidence="9 10">
    <name type="scientific">Halalkalibacter okhensis</name>
    <dbReference type="NCBI Taxonomy" id="333138"/>
    <lineage>
        <taxon>Bacteria</taxon>
        <taxon>Bacillati</taxon>
        <taxon>Bacillota</taxon>
        <taxon>Bacilli</taxon>
        <taxon>Bacillales</taxon>
        <taxon>Bacillaceae</taxon>
        <taxon>Halalkalibacter</taxon>
    </lineage>
</organism>
<keyword evidence="6" id="KW-0239">DNA-directed DNA polymerase</keyword>
<dbReference type="PANTHER" id="PTHR11669:SF8">
    <property type="entry name" value="DNA POLYMERASE III SUBUNIT DELTA"/>
    <property type="match status" value="1"/>
</dbReference>
<dbReference type="GO" id="GO:0009360">
    <property type="term" value="C:DNA polymerase III complex"/>
    <property type="evidence" value="ECO:0007669"/>
    <property type="project" value="InterPro"/>
</dbReference>
<dbReference type="STRING" id="333138.LQ50_23595"/>
<dbReference type="NCBIfam" id="TIGR00678">
    <property type="entry name" value="holB"/>
    <property type="match status" value="1"/>
</dbReference>
<evidence type="ECO:0000259" key="8">
    <source>
        <dbReference type="Pfam" id="PF09115"/>
    </source>
</evidence>